<feature type="compositionally biased region" description="Basic and acidic residues" evidence="1">
    <location>
        <begin position="33"/>
        <end position="49"/>
    </location>
</feature>
<dbReference type="KEGG" id="cim:CIMG_03449"/>
<name>J3KBD8_COCIM</name>
<dbReference type="EMBL" id="GG704916">
    <property type="protein sequence ID" value="EAS32425.3"/>
    <property type="molecule type" value="Genomic_DNA"/>
</dbReference>
<dbReference type="GeneID" id="4563293"/>
<dbReference type="Proteomes" id="UP000001261">
    <property type="component" value="Unassembled WGS sequence"/>
</dbReference>
<organism evidence="3 4">
    <name type="scientific">Coccidioides immitis (strain RS)</name>
    <name type="common">Valley fever fungus</name>
    <dbReference type="NCBI Taxonomy" id="246410"/>
    <lineage>
        <taxon>Eukaryota</taxon>
        <taxon>Fungi</taxon>
        <taxon>Dikarya</taxon>
        <taxon>Ascomycota</taxon>
        <taxon>Pezizomycotina</taxon>
        <taxon>Eurotiomycetes</taxon>
        <taxon>Eurotiomycetidae</taxon>
        <taxon>Onygenales</taxon>
        <taxon>Onygenaceae</taxon>
        <taxon>Coccidioides</taxon>
    </lineage>
</organism>
<gene>
    <name evidence="3" type="ORF">CIMG_03449</name>
</gene>
<evidence type="ECO:0000313" key="3">
    <source>
        <dbReference type="EMBL" id="EAS32425.3"/>
    </source>
</evidence>
<dbReference type="RefSeq" id="XP_001244008.2">
    <property type="nucleotide sequence ID" value="XM_001244007.2"/>
</dbReference>
<evidence type="ECO:0000313" key="4">
    <source>
        <dbReference type="Proteomes" id="UP000001261"/>
    </source>
</evidence>
<keyword evidence="2" id="KW-0472">Membrane</keyword>
<keyword evidence="2" id="KW-1133">Transmembrane helix</keyword>
<accession>J3KBD8</accession>
<sequence length="128" mass="13522">MAAVVVGLSSGAGRADWLAAVVQRSACVNGSQVERRKSAGSRARPDRVAGPDNSSAGWSAVRAIFAEIDLASLLFDFKSRGTEGADRRQLLCLVDKMELVTLLYALLAVTAAASVACAFGRHSLWLWG</sequence>
<dbReference type="VEuPathDB" id="FungiDB:CIMG_03449"/>
<proteinExistence type="predicted"/>
<feature type="transmembrane region" description="Helical" evidence="2">
    <location>
        <begin position="99"/>
        <end position="121"/>
    </location>
</feature>
<keyword evidence="2" id="KW-0812">Transmembrane</keyword>
<protein>
    <submittedName>
        <fullName evidence="3">Uncharacterized protein</fullName>
    </submittedName>
</protein>
<evidence type="ECO:0000256" key="1">
    <source>
        <dbReference type="SAM" id="MobiDB-lite"/>
    </source>
</evidence>
<reference evidence="4" key="1">
    <citation type="journal article" date="2009" name="Genome Res.">
        <title>Comparative genomic analyses of the human fungal pathogens Coccidioides and their relatives.</title>
        <authorList>
            <person name="Sharpton T.J."/>
            <person name="Stajich J.E."/>
            <person name="Rounsley S.D."/>
            <person name="Gardner M.J."/>
            <person name="Wortman J.R."/>
            <person name="Jordar V.S."/>
            <person name="Maiti R."/>
            <person name="Kodira C.D."/>
            <person name="Neafsey D.E."/>
            <person name="Zeng Q."/>
            <person name="Hung C.-Y."/>
            <person name="McMahan C."/>
            <person name="Muszewska A."/>
            <person name="Grynberg M."/>
            <person name="Mandel M.A."/>
            <person name="Kellner E.M."/>
            <person name="Barker B.M."/>
            <person name="Galgiani J.N."/>
            <person name="Orbach M.J."/>
            <person name="Kirkland T.N."/>
            <person name="Cole G.T."/>
            <person name="Henn M.R."/>
            <person name="Birren B.W."/>
            <person name="Taylor J.W."/>
        </authorList>
    </citation>
    <scope>NUCLEOTIDE SEQUENCE [LARGE SCALE GENOMIC DNA]</scope>
    <source>
        <strain evidence="4">RS</strain>
    </source>
</reference>
<dbReference type="InParanoid" id="J3KBD8"/>
<feature type="region of interest" description="Disordered" evidence="1">
    <location>
        <begin position="32"/>
        <end position="55"/>
    </location>
</feature>
<reference evidence="4" key="2">
    <citation type="journal article" date="2010" name="Genome Res.">
        <title>Population genomic sequencing of Coccidioides fungi reveals recent hybridization and transposon control.</title>
        <authorList>
            <person name="Neafsey D.E."/>
            <person name="Barker B.M."/>
            <person name="Sharpton T.J."/>
            <person name="Stajich J.E."/>
            <person name="Park D.J."/>
            <person name="Whiston E."/>
            <person name="Hung C.-Y."/>
            <person name="McMahan C."/>
            <person name="White J."/>
            <person name="Sykes S."/>
            <person name="Heiman D."/>
            <person name="Young S."/>
            <person name="Zeng Q."/>
            <person name="Abouelleil A."/>
            <person name="Aftuck L."/>
            <person name="Bessette D."/>
            <person name="Brown A."/>
            <person name="FitzGerald M."/>
            <person name="Lui A."/>
            <person name="Macdonald J.P."/>
            <person name="Priest M."/>
            <person name="Orbach M.J."/>
            <person name="Galgiani J.N."/>
            <person name="Kirkland T.N."/>
            <person name="Cole G.T."/>
            <person name="Birren B.W."/>
            <person name="Henn M.R."/>
            <person name="Taylor J.W."/>
            <person name="Rounsley S.D."/>
        </authorList>
    </citation>
    <scope>GENOME REANNOTATION</scope>
    <source>
        <strain evidence="4">RS</strain>
    </source>
</reference>
<keyword evidence="4" id="KW-1185">Reference proteome</keyword>
<dbReference type="AlphaFoldDB" id="J3KBD8"/>
<evidence type="ECO:0000256" key="2">
    <source>
        <dbReference type="SAM" id="Phobius"/>
    </source>
</evidence>